<protein>
    <submittedName>
        <fullName evidence="2">Glucosidase</fullName>
    </submittedName>
</protein>
<reference evidence="2 3" key="1">
    <citation type="journal article" date="2020" name="ISME J.">
        <title>Comparative genomics reveals insights into cyanobacterial evolution and habitat adaptation.</title>
        <authorList>
            <person name="Chen M.Y."/>
            <person name="Teng W.K."/>
            <person name="Zhao L."/>
            <person name="Hu C.X."/>
            <person name="Zhou Y.K."/>
            <person name="Han B.P."/>
            <person name="Song L.R."/>
            <person name="Shu W.S."/>
        </authorList>
    </citation>
    <scope>NUCLEOTIDE SEQUENCE [LARGE SCALE GENOMIC DNA]</scope>
    <source>
        <strain evidence="2 3">FACHB-119</strain>
    </source>
</reference>
<gene>
    <name evidence="2" type="ORF">H6G83_08035</name>
</gene>
<dbReference type="InterPro" id="IPR008928">
    <property type="entry name" value="6-hairpin_glycosidase_sf"/>
</dbReference>
<evidence type="ECO:0000313" key="3">
    <source>
        <dbReference type="Proteomes" id="UP000661112"/>
    </source>
</evidence>
<dbReference type="SUPFAM" id="SSF48208">
    <property type="entry name" value="Six-hairpin glycosidases"/>
    <property type="match status" value="1"/>
</dbReference>
<name>A0ABR8D0C2_9NOST</name>
<evidence type="ECO:0000259" key="1">
    <source>
        <dbReference type="Pfam" id="PF22422"/>
    </source>
</evidence>
<organism evidence="2 3">
    <name type="scientific">Anabaena azotica FACHB-119</name>
    <dbReference type="NCBI Taxonomy" id="947527"/>
    <lineage>
        <taxon>Bacteria</taxon>
        <taxon>Bacillati</taxon>
        <taxon>Cyanobacteriota</taxon>
        <taxon>Cyanophyceae</taxon>
        <taxon>Nostocales</taxon>
        <taxon>Nostocaceae</taxon>
        <taxon>Anabaena</taxon>
        <taxon>Anabaena azotica</taxon>
    </lineage>
</organism>
<evidence type="ECO:0000313" key="2">
    <source>
        <dbReference type="EMBL" id="MBD2500567.1"/>
    </source>
</evidence>
<keyword evidence="3" id="KW-1185">Reference proteome</keyword>
<dbReference type="InterPro" id="IPR054491">
    <property type="entry name" value="MGH1-like_GH"/>
</dbReference>
<sequence length="886" mass="103229">MSKNLTQEEIRLEAALTHKAHWRRWGPYLSDRQWGTVREDYSYNGTAWDYFTHDQARSRAYRWGEDGLLGICDNHQRLCFAIALWNGEDSILKERLFGLTGTEGNHGEDVKEYYFYLDNTPTHSYMKALYKYPHQAFPYSQLVTENQQRSRKEIEFELLDTGIFDGNKYFDVFVEYAKNNAEDILIQITVVNRGAEAKKLHLLPTLWFRNTWCWHGDTNKPVLQEVITDNGFHTIVAFHETLGKRWLYCQQAKELLFTENETNHQRLFNTPNTSIYVKDGINNYIVNGQKSAVNPDKVGTKASVNYVLTVGAGETKVIKLRLCDVPNLTNPFNQEFDVIFSQRQREADEFYHRITPFNLSEDMRNVQRQAFAGMLWSKQYYHYIIEDWLKGDTHTPTPPPERQNGRNKEWFHLYNEDILSMPDKWEYPWFAAWDLAFHTIPLAMIDTDFAKYQLDVLTREWYMHPNGQIPAYEWAFSDVNPPVHAWATWRVYKIEQKMYGRADRQFLERVFQKLMLNFTWWVNRKDNQGNNVFQGGFLGLDNIGVFDRSAALPTGGHIDQSDGTSWMGMYCLNMLAISLELAKTNPVYEDIASKFFEHFLYIADAMNKIGEMEASLWDEADGFYYDVLHLPERQITLKVRSIVGLIPLFAIETIEPDTLKMLPGFKKRLEWFIKNRPDLRQNVACMETQGVGARRLLAIVPGDKLRSILQKMLDESEFFSPYGVRALSRFHAEHPYTFDVNGCQFRVDYEPAESSSSLFGGNSNWRGPIWFPVNFLLIESLQKFHYYLGDDFQLECPTGSGKMMNLWEVAAELSQRLTSIFLKDAVGKRPVYGGTQKFQNDPHWQELILFYEYFHGDNGAGIGASHQTGWTGLVAKLIQQFGEYEV</sequence>
<dbReference type="PANTHER" id="PTHR10412">
    <property type="entry name" value="MANNOSYL-OLIGOSACCHARIDE GLUCOSIDASE"/>
    <property type="match status" value="1"/>
</dbReference>
<feature type="domain" description="Mannosylglycerate hydrolase MGH1-like glycoside hydrolase" evidence="1">
    <location>
        <begin position="699"/>
        <end position="868"/>
    </location>
</feature>
<dbReference type="PANTHER" id="PTHR10412:SF10">
    <property type="entry name" value="GLYCOSYL HYDROLASE FAMILY 63 C-TERMINAL DOMAIN-CONTAINING PROTEIN"/>
    <property type="match status" value="1"/>
</dbReference>
<dbReference type="InterPro" id="IPR004888">
    <property type="entry name" value="Glycoside_hydrolase_63"/>
</dbReference>
<dbReference type="Gene3D" id="1.50.10.10">
    <property type="match status" value="1"/>
</dbReference>
<accession>A0ABR8D0C2</accession>
<dbReference type="Pfam" id="PF22422">
    <property type="entry name" value="MGH1-like_GH"/>
    <property type="match status" value="2"/>
</dbReference>
<dbReference type="Proteomes" id="UP000661112">
    <property type="component" value="Unassembled WGS sequence"/>
</dbReference>
<dbReference type="EMBL" id="JACJSG010000008">
    <property type="protein sequence ID" value="MBD2500567.1"/>
    <property type="molecule type" value="Genomic_DNA"/>
</dbReference>
<proteinExistence type="predicted"/>
<feature type="domain" description="Mannosylglycerate hydrolase MGH1-like glycoside hydrolase" evidence="1">
    <location>
        <begin position="427"/>
        <end position="531"/>
    </location>
</feature>
<dbReference type="RefSeq" id="WP_190469568.1">
    <property type="nucleotide sequence ID" value="NZ_JACJSG010000008.1"/>
</dbReference>
<dbReference type="InterPro" id="IPR012341">
    <property type="entry name" value="6hp_glycosidase-like_sf"/>
</dbReference>
<comment type="caution">
    <text evidence="2">The sequence shown here is derived from an EMBL/GenBank/DDBJ whole genome shotgun (WGS) entry which is preliminary data.</text>
</comment>